<keyword evidence="2" id="KW-0812">Transmembrane</keyword>
<feature type="transmembrane region" description="Helical" evidence="2">
    <location>
        <begin position="78"/>
        <end position="95"/>
    </location>
</feature>
<feature type="compositionally biased region" description="Low complexity" evidence="1">
    <location>
        <begin position="46"/>
        <end position="59"/>
    </location>
</feature>
<dbReference type="EMBL" id="ARXV01000014">
    <property type="protein sequence ID" value="KGD63808.1"/>
    <property type="molecule type" value="Genomic_DNA"/>
</dbReference>
<keyword evidence="4" id="KW-1185">Reference proteome</keyword>
<organism evidence="3 4">
    <name type="scientific">Alcanivorax nanhaiticus</name>
    <dbReference type="NCBI Taxonomy" id="1177154"/>
    <lineage>
        <taxon>Bacteria</taxon>
        <taxon>Pseudomonadati</taxon>
        <taxon>Pseudomonadota</taxon>
        <taxon>Gammaproteobacteria</taxon>
        <taxon>Oceanospirillales</taxon>
        <taxon>Alcanivoracaceae</taxon>
        <taxon>Alcanivorax</taxon>
    </lineage>
</organism>
<protein>
    <submittedName>
        <fullName evidence="3">Uncharacterized protein</fullName>
    </submittedName>
</protein>
<dbReference type="PATRIC" id="fig|1177154.3.peg.3056"/>
<evidence type="ECO:0000256" key="2">
    <source>
        <dbReference type="SAM" id="Phobius"/>
    </source>
</evidence>
<dbReference type="Proteomes" id="UP000029444">
    <property type="component" value="Unassembled WGS sequence"/>
</dbReference>
<dbReference type="InterPro" id="IPR014719">
    <property type="entry name" value="Ribosomal_bL12_C/ClpS-like"/>
</dbReference>
<keyword evidence="2" id="KW-1133">Transmembrane helix</keyword>
<dbReference type="SUPFAM" id="SSF54736">
    <property type="entry name" value="ClpS-like"/>
    <property type="match status" value="1"/>
</dbReference>
<dbReference type="AlphaFoldDB" id="A0A095TN06"/>
<dbReference type="RefSeq" id="WP_035234163.1">
    <property type="nucleotide sequence ID" value="NZ_ARXV01000014.1"/>
</dbReference>
<comment type="caution">
    <text evidence="3">The sequence shown here is derived from an EMBL/GenBank/DDBJ whole genome shotgun (WGS) entry which is preliminary data.</text>
</comment>
<evidence type="ECO:0000313" key="3">
    <source>
        <dbReference type="EMBL" id="KGD63808.1"/>
    </source>
</evidence>
<name>A0A095TN06_9GAMM</name>
<dbReference type="Gene3D" id="3.30.1390.10">
    <property type="match status" value="1"/>
</dbReference>
<dbReference type="OrthoDB" id="3298842at2"/>
<evidence type="ECO:0000256" key="1">
    <source>
        <dbReference type="SAM" id="MobiDB-lite"/>
    </source>
</evidence>
<feature type="compositionally biased region" description="Polar residues" evidence="1">
    <location>
        <begin position="61"/>
        <end position="70"/>
    </location>
</feature>
<feature type="region of interest" description="Disordered" evidence="1">
    <location>
        <begin position="40"/>
        <end position="70"/>
    </location>
</feature>
<proteinExistence type="predicted"/>
<reference evidence="3 4" key="1">
    <citation type="submission" date="2012-09" db="EMBL/GenBank/DDBJ databases">
        <title>Genome Sequence of alkane-degrading Bacterium Alcanivorax sp. 19-m-6.</title>
        <authorList>
            <person name="Lai Q."/>
            <person name="Shao Z."/>
        </authorList>
    </citation>
    <scope>NUCLEOTIDE SEQUENCE [LARGE SCALE GENOMIC DNA]</scope>
    <source>
        <strain evidence="3 4">19-m-6</strain>
    </source>
</reference>
<evidence type="ECO:0000313" key="4">
    <source>
        <dbReference type="Proteomes" id="UP000029444"/>
    </source>
</evidence>
<sequence length="99" mass="10630">MRLPDNVEQVLRQESKIAAIKLLREEHNLGLREAKEWVENHLAETSPPKAAPAASGKSVSRQDSTGARQSRSLPLGRMLLAVIVVAGACLGYAVATGML</sequence>
<keyword evidence="2" id="KW-0472">Membrane</keyword>
<gene>
    <name evidence="3" type="ORF">Y5S_03015</name>
</gene>
<accession>A0A095TN06</accession>
<dbReference type="STRING" id="1177154.Y5S_03015"/>